<dbReference type="AlphaFoldDB" id="A0A9D1UYS8"/>
<dbReference type="Gene3D" id="3.10.450.360">
    <property type="match status" value="3"/>
</dbReference>
<dbReference type="InterPro" id="IPR021533">
    <property type="entry name" value="PepSY-like"/>
</dbReference>
<sequence>MNRFLILCAISIASLFVACDDDSSKRLPDGVILNPNDVPVAVLDAFEKQYPNAVNVRWEKKNGYAVATFNEREGNKDDQSAWFSWSEGVWGMTEYEILYDALPDNVRAAFESSKYAANPWKKSREVDVLQRNESETLYVIEVSKDEKGKETEVDLYYSSDSILVKEIADAEDDKDYYELLPQRPESFVSNWLNTNYPDARIVDMEIENGMTEIEFIHSGLKLEALFDGSSAWMQTKTEYEGKWIEEVPVNLEIIKNTYPDARIEEVVKYETVKNGVYYCVELESRFDDDMKVYIDEEGREIERPIDNPITGGIPVGNNIENFIADRYPGAVIIEKDYDDGYTEVGFRHDSYIKEAYFTGSEEWVCTTWDIHPDDLPEAVRLTLEQKYSNYRIDGEVEVIENSSFVQYEVEIENGRHELKLIFAKDGEVLQEVRD</sequence>
<accession>A0A9D1UYS8</accession>
<dbReference type="PROSITE" id="PS51257">
    <property type="entry name" value="PROKAR_LIPOPROTEIN"/>
    <property type="match status" value="1"/>
</dbReference>
<evidence type="ECO:0000259" key="1">
    <source>
        <dbReference type="Pfam" id="PF11396"/>
    </source>
</evidence>
<feature type="domain" description="Putative beta-lactamase-inhibitor-like PepSY-like" evidence="1">
    <location>
        <begin position="343"/>
        <end position="429"/>
    </location>
</feature>
<dbReference type="Pfam" id="PF11396">
    <property type="entry name" value="PepSY_like"/>
    <property type="match status" value="3"/>
</dbReference>
<dbReference type="EMBL" id="DXFT01000046">
    <property type="protein sequence ID" value="HIX02932.1"/>
    <property type="molecule type" value="Genomic_DNA"/>
</dbReference>
<evidence type="ECO:0000313" key="3">
    <source>
        <dbReference type="Proteomes" id="UP000824202"/>
    </source>
</evidence>
<dbReference type="SUPFAM" id="SSF160574">
    <property type="entry name" value="BT0923-like"/>
    <property type="match status" value="3"/>
</dbReference>
<organism evidence="2 3">
    <name type="scientific">Candidatus Odoribacter faecigallinarum</name>
    <dbReference type="NCBI Taxonomy" id="2838706"/>
    <lineage>
        <taxon>Bacteria</taxon>
        <taxon>Pseudomonadati</taxon>
        <taxon>Bacteroidota</taxon>
        <taxon>Bacteroidia</taxon>
        <taxon>Bacteroidales</taxon>
        <taxon>Odoribacteraceae</taxon>
        <taxon>Odoribacter</taxon>
    </lineage>
</organism>
<feature type="domain" description="Putative beta-lactamase-inhibitor-like PepSY-like" evidence="1">
    <location>
        <begin position="222"/>
        <end position="299"/>
    </location>
</feature>
<reference evidence="2" key="2">
    <citation type="submission" date="2021-04" db="EMBL/GenBank/DDBJ databases">
        <authorList>
            <person name="Gilroy R."/>
        </authorList>
    </citation>
    <scope>NUCLEOTIDE SEQUENCE</scope>
    <source>
        <strain evidence="2">23274</strain>
    </source>
</reference>
<protein>
    <submittedName>
        <fullName evidence="2">PepSY-like domain-containing protein</fullName>
    </submittedName>
</protein>
<reference evidence="2" key="1">
    <citation type="journal article" date="2021" name="PeerJ">
        <title>Extensive microbial diversity within the chicken gut microbiome revealed by metagenomics and culture.</title>
        <authorList>
            <person name="Gilroy R."/>
            <person name="Ravi A."/>
            <person name="Getino M."/>
            <person name="Pursley I."/>
            <person name="Horton D.L."/>
            <person name="Alikhan N.F."/>
            <person name="Baker D."/>
            <person name="Gharbi K."/>
            <person name="Hall N."/>
            <person name="Watson M."/>
            <person name="Adriaenssens E.M."/>
            <person name="Foster-Nyarko E."/>
            <person name="Jarju S."/>
            <person name="Secka A."/>
            <person name="Antonio M."/>
            <person name="Oren A."/>
            <person name="Chaudhuri R.R."/>
            <person name="La Ragione R."/>
            <person name="Hildebrand F."/>
            <person name="Pallen M.J."/>
        </authorList>
    </citation>
    <scope>NUCLEOTIDE SEQUENCE</scope>
    <source>
        <strain evidence="2">23274</strain>
    </source>
</reference>
<name>A0A9D1UYS8_9BACT</name>
<dbReference type="Proteomes" id="UP000824202">
    <property type="component" value="Unassembled WGS sequence"/>
</dbReference>
<feature type="domain" description="Putative beta-lactamase-inhibitor-like PepSY-like" evidence="1">
    <location>
        <begin position="77"/>
        <end position="163"/>
    </location>
</feature>
<comment type="caution">
    <text evidence="2">The sequence shown here is derived from an EMBL/GenBank/DDBJ whole genome shotgun (WGS) entry which is preliminary data.</text>
</comment>
<evidence type="ECO:0000313" key="2">
    <source>
        <dbReference type="EMBL" id="HIX02932.1"/>
    </source>
</evidence>
<proteinExistence type="predicted"/>
<gene>
    <name evidence="2" type="ORF">H9863_02295</name>
</gene>